<feature type="compositionally biased region" description="Polar residues" evidence="12">
    <location>
        <begin position="73"/>
        <end position="84"/>
    </location>
</feature>
<evidence type="ECO:0000256" key="1">
    <source>
        <dbReference type="ARBA" id="ARBA00022448"/>
    </source>
</evidence>
<evidence type="ECO:0000256" key="3">
    <source>
        <dbReference type="ARBA" id="ARBA00022538"/>
    </source>
</evidence>
<comment type="subcellular location">
    <subcellularLocation>
        <location evidence="11">Cell membrane</location>
        <topology evidence="11">Single-pass membrane protein</topology>
    </subcellularLocation>
</comment>
<evidence type="ECO:0000256" key="6">
    <source>
        <dbReference type="ARBA" id="ARBA00022840"/>
    </source>
</evidence>
<dbReference type="Proteomes" id="UP001561046">
    <property type="component" value="Unassembled WGS sequence"/>
</dbReference>
<comment type="subunit">
    <text evidence="11">The system is composed of three essential subunits: KdpA, KdpB and KdpC.</text>
</comment>
<keyword evidence="5 11" id="KW-0547">Nucleotide-binding</keyword>
<evidence type="ECO:0000256" key="10">
    <source>
        <dbReference type="ARBA" id="ARBA00023136"/>
    </source>
</evidence>
<gene>
    <name evidence="11 13" type="primary">kdpC</name>
    <name evidence="13" type="ORF">AB6724_02630</name>
</gene>
<reference evidence="13 14" key="1">
    <citation type="journal article" date="2013" name="Int. J. Syst. Evol. Microbiol.">
        <title>Comamonas guangdongensis sp. nov., isolated from subterranean forest sediment, and emended description of the genus Comamonas.</title>
        <authorList>
            <person name="Zhang J."/>
            <person name="Wang Y."/>
            <person name="Zhou S."/>
            <person name="Wu C."/>
            <person name="He J."/>
            <person name="Li F."/>
        </authorList>
    </citation>
    <scope>NUCLEOTIDE SEQUENCE [LARGE SCALE GENOMIC DNA]</scope>
    <source>
        <strain evidence="13 14">CCTCC AB2011133</strain>
    </source>
</reference>
<keyword evidence="7 11" id="KW-0630">Potassium</keyword>
<protein>
    <recommendedName>
        <fullName evidence="11">Potassium-transporting ATPase KdpC subunit</fullName>
    </recommendedName>
    <alternativeName>
        <fullName evidence="11">ATP phosphohydrolase [potassium-transporting] C chain</fullName>
    </alternativeName>
    <alternativeName>
        <fullName evidence="11">Potassium-binding and translocating subunit C</fullName>
    </alternativeName>
    <alternativeName>
        <fullName evidence="11">Potassium-translocating ATPase C chain</fullName>
    </alternativeName>
</protein>
<dbReference type="PANTHER" id="PTHR30042">
    <property type="entry name" value="POTASSIUM-TRANSPORTING ATPASE C CHAIN"/>
    <property type="match status" value="1"/>
</dbReference>
<keyword evidence="6 11" id="KW-0067">ATP-binding</keyword>
<evidence type="ECO:0000313" key="13">
    <source>
        <dbReference type="EMBL" id="MEX8191730.1"/>
    </source>
</evidence>
<comment type="caution">
    <text evidence="13">The sequence shown here is derived from an EMBL/GenBank/DDBJ whole genome shotgun (WGS) entry which is preliminary data.</text>
</comment>
<keyword evidence="8 11" id="KW-1133">Transmembrane helix</keyword>
<keyword evidence="3 11" id="KW-0633">Potassium transport</keyword>
<dbReference type="InterPro" id="IPR003820">
    <property type="entry name" value="KdpC"/>
</dbReference>
<dbReference type="PANTHER" id="PTHR30042:SF2">
    <property type="entry name" value="POTASSIUM-TRANSPORTING ATPASE KDPC SUBUNIT"/>
    <property type="match status" value="1"/>
</dbReference>
<feature type="region of interest" description="Disordered" evidence="12">
    <location>
        <begin position="68"/>
        <end position="105"/>
    </location>
</feature>
<dbReference type="NCBIfam" id="TIGR00681">
    <property type="entry name" value="kdpC"/>
    <property type="match status" value="1"/>
</dbReference>
<dbReference type="Pfam" id="PF02669">
    <property type="entry name" value="KdpC"/>
    <property type="match status" value="1"/>
</dbReference>
<keyword evidence="1 11" id="KW-0813">Transport</keyword>
<keyword evidence="14" id="KW-1185">Reference proteome</keyword>
<dbReference type="HAMAP" id="MF_00276">
    <property type="entry name" value="KdpC"/>
    <property type="match status" value="1"/>
</dbReference>
<dbReference type="NCBIfam" id="NF001454">
    <property type="entry name" value="PRK00315.1"/>
    <property type="match status" value="1"/>
</dbReference>
<comment type="function">
    <text evidence="11">Part of the high-affinity ATP-driven potassium transport (or Kdp) system, which catalyzes the hydrolysis of ATP coupled with the electrogenic transport of potassium into the cytoplasm. This subunit acts as a catalytic chaperone that increases the ATP-binding affinity of the ATP-hydrolyzing subunit KdpB by the formation of a transient KdpB/KdpC/ATP ternary complex.</text>
</comment>
<evidence type="ECO:0000256" key="5">
    <source>
        <dbReference type="ARBA" id="ARBA00022741"/>
    </source>
</evidence>
<dbReference type="PIRSF" id="PIRSF001296">
    <property type="entry name" value="K_ATPase_KdpC"/>
    <property type="match status" value="1"/>
</dbReference>
<evidence type="ECO:0000256" key="7">
    <source>
        <dbReference type="ARBA" id="ARBA00022958"/>
    </source>
</evidence>
<keyword evidence="4 11" id="KW-0812">Transmembrane</keyword>
<organism evidence="13 14">
    <name type="scientific">Comamonas guangdongensis</name>
    <dbReference type="NCBI Taxonomy" id="510515"/>
    <lineage>
        <taxon>Bacteria</taxon>
        <taxon>Pseudomonadati</taxon>
        <taxon>Pseudomonadota</taxon>
        <taxon>Betaproteobacteria</taxon>
        <taxon>Burkholderiales</taxon>
        <taxon>Comamonadaceae</taxon>
        <taxon>Comamonas</taxon>
    </lineage>
</organism>
<proteinExistence type="inferred from homology"/>
<keyword evidence="2 11" id="KW-1003">Cell membrane</keyword>
<accession>A0ABV3ZQT0</accession>
<name>A0ABV3ZQT0_9BURK</name>
<evidence type="ECO:0000256" key="9">
    <source>
        <dbReference type="ARBA" id="ARBA00023065"/>
    </source>
</evidence>
<comment type="similarity">
    <text evidence="11">Belongs to the KdpC family.</text>
</comment>
<evidence type="ECO:0000256" key="4">
    <source>
        <dbReference type="ARBA" id="ARBA00022692"/>
    </source>
</evidence>
<sequence length="209" mass="21952">MLKNVLGSALRITAVTWALCGLAYPLAVNGLSQMLFPGQANGSLLSDDDGKPLGSSLIGQDWSGAQWFHGRPSGTTDTDPQDPSKTIAAPYNAASSNGSNLGPTSKALSERLQADRRELEKVQPELAGKPLPADMLTTSASGLDPDISPANALLQAARVAKARGVAQDSLRALIAQNTQEPSLGIFGEPRVNVLELNQTLQKTYPAHGR</sequence>
<keyword evidence="9 11" id="KW-0406">Ion transport</keyword>
<dbReference type="RefSeq" id="WP_369336940.1">
    <property type="nucleotide sequence ID" value="NZ_JBFYGN010000002.1"/>
</dbReference>
<evidence type="ECO:0000256" key="2">
    <source>
        <dbReference type="ARBA" id="ARBA00022475"/>
    </source>
</evidence>
<evidence type="ECO:0000256" key="8">
    <source>
        <dbReference type="ARBA" id="ARBA00022989"/>
    </source>
</evidence>
<feature type="compositionally biased region" description="Polar residues" evidence="12">
    <location>
        <begin position="93"/>
        <end position="105"/>
    </location>
</feature>
<dbReference type="EMBL" id="JBFYGN010000002">
    <property type="protein sequence ID" value="MEX8191730.1"/>
    <property type="molecule type" value="Genomic_DNA"/>
</dbReference>
<evidence type="ECO:0000313" key="14">
    <source>
        <dbReference type="Proteomes" id="UP001561046"/>
    </source>
</evidence>
<keyword evidence="10 11" id="KW-0472">Membrane</keyword>
<evidence type="ECO:0000256" key="11">
    <source>
        <dbReference type="HAMAP-Rule" id="MF_00276"/>
    </source>
</evidence>
<evidence type="ECO:0000256" key="12">
    <source>
        <dbReference type="SAM" id="MobiDB-lite"/>
    </source>
</evidence>